<dbReference type="EMBL" id="CABVLU010000003">
    <property type="protein sequence ID" value="VVT55678.1"/>
    <property type="molecule type" value="Genomic_DNA"/>
</dbReference>
<protein>
    <recommendedName>
        <fullName evidence="4">Cyclin-like domain-containing protein</fullName>
    </recommendedName>
</protein>
<organism evidence="5 6">
    <name type="scientific">Magnusiomyces paraingens</name>
    <dbReference type="NCBI Taxonomy" id="2606893"/>
    <lineage>
        <taxon>Eukaryota</taxon>
        <taxon>Fungi</taxon>
        <taxon>Dikarya</taxon>
        <taxon>Ascomycota</taxon>
        <taxon>Saccharomycotina</taxon>
        <taxon>Dipodascomycetes</taxon>
        <taxon>Dipodascales</taxon>
        <taxon>Dipodascaceae</taxon>
        <taxon>Magnusiomyces</taxon>
    </lineage>
</organism>
<feature type="domain" description="Cyclin-like" evidence="4">
    <location>
        <begin position="56"/>
        <end position="145"/>
    </location>
</feature>
<dbReference type="GO" id="GO:0016538">
    <property type="term" value="F:cyclin-dependent protein serine/threonine kinase regulator activity"/>
    <property type="evidence" value="ECO:0007669"/>
    <property type="project" value="InterPro"/>
</dbReference>
<evidence type="ECO:0000259" key="4">
    <source>
        <dbReference type="SMART" id="SM00385"/>
    </source>
</evidence>
<dbReference type="Pfam" id="PF16899">
    <property type="entry name" value="Cyclin_C_2"/>
    <property type="match status" value="1"/>
</dbReference>
<keyword evidence="1 2" id="KW-0195">Cyclin</keyword>
<dbReference type="Gene3D" id="1.10.472.10">
    <property type="entry name" value="Cyclin-like"/>
    <property type="match status" value="2"/>
</dbReference>
<keyword evidence="3" id="KW-0472">Membrane</keyword>
<evidence type="ECO:0000313" key="5">
    <source>
        <dbReference type="EMBL" id="VVT55678.1"/>
    </source>
</evidence>
<dbReference type="InterPro" id="IPR036915">
    <property type="entry name" value="Cyclin-like_sf"/>
</dbReference>
<dbReference type="Pfam" id="PF00134">
    <property type="entry name" value="Cyclin_N"/>
    <property type="match status" value="1"/>
</dbReference>
<name>A0A5E8BVI4_9ASCO</name>
<dbReference type="AlphaFoldDB" id="A0A5E8BVI4"/>
<dbReference type="InterPro" id="IPR031658">
    <property type="entry name" value="Cyclin_C_2"/>
</dbReference>
<dbReference type="PANTHER" id="PTHR10026">
    <property type="entry name" value="CYCLIN"/>
    <property type="match status" value="1"/>
</dbReference>
<dbReference type="InterPro" id="IPR006671">
    <property type="entry name" value="Cyclin_N"/>
</dbReference>
<dbReference type="PIRSF" id="PIRSF028758">
    <property type="entry name" value="Cyclin, C/H/G types"/>
    <property type="match status" value="1"/>
</dbReference>
<dbReference type="InterPro" id="IPR043198">
    <property type="entry name" value="Cyclin/Ssn8"/>
</dbReference>
<evidence type="ECO:0000256" key="2">
    <source>
        <dbReference type="RuleBase" id="RU000383"/>
    </source>
</evidence>
<feature type="transmembrane region" description="Helical" evidence="3">
    <location>
        <begin position="197"/>
        <end position="216"/>
    </location>
</feature>
<dbReference type="SMART" id="SM00385">
    <property type="entry name" value="CYCLIN"/>
    <property type="match status" value="1"/>
</dbReference>
<dbReference type="OrthoDB" id="10266018at2759"/>
<accession>A0A5E8BVI4</accession>
<evidence type="ECO:0000256" key="1">
    <source>
        <dbReference type="ARBA" id="ARBA00023127"/>
    </source>
</evidence>
<dbReference type="GO" id="GO:0006357">
    <property type="term" value="P:regulation of transcription by RNA polymerase II"/>
    <property type="evidence" value="ECO:0007669"/>
    <property type="project" value="InterPro"/>
</dbReference>
<proteinExistence type="inferred from homology"/>
<dbReference type="InterPro" id="IPR013763">
    <property type="entry name" value="Cyclin-like_dom"/>
</dbReference>
<dbReference type="SUPFAM" id="SSF47954">
    <property type="entry name" value="Cyclin-like"/>
    <property type="match status" value="2"/>
</dbReference>
<gene>
    <name evidence="5" type="ORF">SAPINGB_P004689</name>
</gene>
<dbReference type="CDD" id="cd20513">
    <property type="entry name" value="CYCLIN_CCNC_rpt1"/>
    <property type="match status" value="1"/>
</dbReference>
<dbReference type="RefSeq" id="XP_031855295.1">
    <property type="nucleotide sequence ID" value="XM_031999404.1"/>
</dbReference>
<dbReference type="Proteomes" id="UP000398389">
    <property type="component" value="Unassembled WGS sequence"/>
</dbReference>
<evidence type="ECO:0000313" key="6">
    <source>
        <dbReference type="Proteomes" id="UP000398389"/>
    </source>
</evidence>
<evidence type="ECO:0000256" key="3">
    <source>
        <dbReference type="SAM" id="Phobius"/>
    </source>
</evidence>
<comment type="similarity">
    <text evidence="2">Belongs to the cyclin family.</text>
</comment>
<keyword evidence="3" id="KW-1133">Transmembrane helix</keyword>
<keyword evidence="6" id="KW-1185">Reference proteome</keyword>
<dbReference type="GeneID" id="43583504"/>
<keyword evidence="3" id="KW-0812">Transmembrane</keyword>
<sequence>MSANYWSSTQRHQWQYTRTELHEEHMKVRQWDYDEGKIANLDDDTLYDNMRLYFHSLVRLLGRQLNVRQRAIGTAEVYLTRFFTRISFFEVNAYAMVATCVYVACKTEECPQHIRTITNEARSLWPEYVSPDPTKIAECEFYLIEELDSYLIVYHPYRSLIQLTESLTIANSQLTLLSEEIQSAWSMINDSYATDMLLLYPPHIIAMACLYITLVLRTPLMRQSRSYESVKAKFDQFVFFLGNSGIDLESVIDAIQELISLYVRWESYDESRCKLILSKHILSSG</sequence>
<reference evidence="5 6" key="1">
    <citation type="submission" date="2019-09" db="EMBL/GenBank/DDBJ databases">
        <authorList>
            <person name="Brejova B."/>
        </authorList>
    </citation>
    <scope>NUCLEOTIDE SEQUENCE [LARGE SCALE GENOMIC DNA]</scope>
</reference>